<dbReference type="Gene3D" id="2.60.120.10">
    <property type="entry name" value="Jelly Rolls"/>
    <property type="match status" value="1"/>
</dbReference>
<dbReference type="OrthoDB" id="421226at2759"/>
<keyword evidence="1" id="KW-1071">Ligand-gated ion channel</keyword>
<evidence type="ECO:0000313" key="5">
    <source>
        <dbReference type="EMBL" id="KAB1205052.1"/>
    </source>
</evidence>
<keyword evidence="1" id="KW-0406">Ion transport</keyword>
<keyword evidence="3" id="KW-0472">Membrane</keyword>
<keyword evidence="1" id="KW-0813">Transport</keyword>
<gene>
    <name evidence="5" type="ORF">CJ030_MR7G016696</name>
</gene>
<dbReference type="Gene3D" id="1.10.287.70">
    <property type="match status" value="1"/>
</dbReference>
<keyword evidence="3" id="KW-0812">Transmembrane</keyword>
<evidence type="ECO:0000259" key="4">
    <source>
        <dbReference type="PROSITE" id="PS50042"/>
    </source>
</evidence>
<evidence type="ECO:0000256" key="2">
    <source>
        <dbReference type="ARBA" id="ARBA00023303"/>
    </source>
</evidence>
<dbReference type="SUPFAM" id="SSF51206">
    <property type="entry name" value="cAMP-binding domain-like"/>
    <property type="match status" value="1"/>
</dbReference>
<comment type="caution">
    <text evidence="5">The sequence shown here is derived from an EMBL/GenBank/DDBJ whole genome shotgun (WGS) entry which is preliminary data.</text>
</comment>
<dbReference type="PROSITE" id="PS50042">
    <property type="entry name" value="CNMP_BINDING_3"/>
    <property type="match status" value="1"/>
</dbReference>
<dbReference type="GO" id="GO:0005216">
    <property type="term" value="F:monoatomic ion channel activity"/>
    <property type="evidence" value="ECO:0007669"/>
    <property type="project" value="InterPro"/>
</dbReference>
<reference evidence="5 6" key="1">
    <citation type="journal article" date="2019" name="Plant Biotechnol. J.">
        <title>The red bayberry genome and genetic basis of sex determination.</title>
        <authorList>
            <person name="Jia H.M."/>
            <person name="Jia H.J."/>
            <person name="Cai Q.L."/>
            <person name="Wang Y."/>
            <person name="Zhao H.B."/>
            <person name="Yang W.F."/>
            <person name="Wang G.Y."/>
            <person name="Li Y.H."/>
            <person name="Zhan D.L."/>
            <person name="Shen Y.T."/>
            <person name="Niu Q.F."/>
            <person name="Chang L."/>
            <person name="Qiu J."/>
            <person name="Zhao L."/>
            <person name="Xie H.B."/>
            <person name="Fu W.Y."/>
            <person name="Jin J."/>
            <person name="Li X.W."/>
            <person name="Jiao Y."/>
            <person name="Zhou C.C."/>
            <person name="Tu T."/>
            <person name="Chai C.Y."/>
            <person name="Gao J.L."/>
            <person name="Fan L.J."/>
            <person name="van de Weg E."/>
            <person name="Wang J.Y."/>
            <person name="Gao Z.S."/>
        </authorList>
    </citation>
    <scope>NUCLEOTIDE SEQUENCE [LARGE SCALE GENOMIC DNA]</scope>
    <source>
        <tissue evidence="5">Leaves</tissue>
    </source>
</reference>
<dbReference type="CDD" id="cd00038">
    <property type="entry name" value="CAP_ED"/>
    <property type="match status" value="1"/>
</dbReference>
<dbReference type="PANTHER" id="PTHR45651:SF68">
    <property type="entry name" value="ION TRANSPORT DOMAIN-CONTAINING PROTEIN"/>
    <property type="match status" value="1"/>
</dbReference>
<dbReference type="InterPro" id="IPR000595">
    <property type="entry name" value="cNMP-bd_dom"/>
</dbReference>
<feature type="transmembrane region" description="Helical" evidence="3">
    <location>
        <begin position="204"/>
        <end position="225"/>
    </location>
</feature>
<feature type="domain" description="Cyclic nucleotide-binding" evidence="4">
    <location>
        <begin position="347"/>
        <end position="407"/>
    </location>
</feature>
<accession>A0A6A1UXF1</accession>
<dbReference type="InterPro" id="IPR018490">
    <property type="entry name" value="cNMP-bd_dom_sf"/>
</dbReference>
<organism evidence="5 6">
    <name type="scientific">Morella rubra</name>
    <name type="common">Chinese bayberry</name>
    <dbReference type="NCBI Taxonomy" id="262757"/>
    <lineage>
        <taxon>Eukaryota</taxon>
        <taxon>Viridiplantae</taxon>
        <taxon>Streptophyta</taxon>
        <taxon>Embryophyta</taxon>
        <taxon>Tracheophyta</taxon>
        <taxon>Spermatophyta</taxon>
        <taxon>Magnoliopsida</taxon>
        <taxon>eudicotyledons</taxon>
        <taxon>Gunneridae</taxon>
        <taxon>Pentapetalae</taxon>
        <taxon>rosids</taxon>
        <taxon>fabids</taxon>
        <taxon>Fagales</taxon>
        <taxon>Myricaceae</taxon>
        <taxon>Morella</taxon>
    </lineage>
</organism>
<keyword evidence="6" id="KW-1185">Reference proteome</keyword>
<dbReference type="Proteomes" id="UP000516437">
    <property type="component" value="Chromosome 7"/>
</dbReference>
<dbReference type="GO" id="GO:0016020">
    <property type="term" value="C:membrane"/>
    <property type="evidence" value="ECO:0007669"/>
    <property type="project" value="UniProtKB-SubCell"/>
</dbReference>
<dbReference type="InterPro" id="IPR014710">
    <property type="entry name" value="RmlC-like_jellyroll"/>
</dbReference>
<dbReference type="AlphaFoldDB" id="A0A6A1UXF1"/>
<feature type="transmembrane region" description="Helical" evidence="3">
    <location>
        <begin position="115"/>
        <end position="133"/>
    </location>
</feature>
<keyword evidence="3" id="KW-1133">Transmembrane helix</keyword>
<dbReference type="SUPFAM" id="SSF81324">
    <property type="entry name" value="Voltage-gated potassium channels"/>
    <property type="match status" value="1"/>
</dbReference>
<sequence length="473" mass="54560">MASWFQLAHSHCRHEKSSFVELEETRSSDVLPAVWRFFILCPPRDQEADHDDEVWNNSNYPKRIARNMLCDIVISFPGRTVLLSVKMQQVSLDNGDNKEGILHPDGSFMKTWHEILLVSCVLAVFVDPFFFYLPRINDDNKCIVLDKRLEVAAICFRSITDMIYVVNIVLQFLCPYKIKDPHDIGRTRIHTKPQEIRKKYLSTYFVVDILAILPIPQVVIPITFTERRGLNSLNQRKFLKALALLQYVPRIVRIYLTWKKLNETSNRIQKSIHARAALNLFLYILASHMYMQLKTSKQLKILKNKKERARINDKKKSIESWISRNGLRYGANISKRKSKPLKAFGCDYLKHVYYYEGSYIVRAGEPLDRMLLITEGVIWKFASSSEETVSSSWVCLEKGQFCGEELLDWGFKSTSPSPCLSNLPISPMTLKTHTKVEAFVLTADDLMGLLRRHYITPSPSHAASTNHNGIGEK</sequence>
<evidence type="ECO:0000313" key="6">
    <source>
        <dbReference type="Proteomes" id="UP000516437"/>
    </source>
</evidence>
<dbReference type="EMBL" id="RXIC02000025">
    <property type="protein sequence ID" value="KAB1205052.1"/>
    <property type="molecule type" value="Genomic_DNA"/>
</dbReference>
<proteinExistence type="predicted"/>
<evidence type="ECO:0000256" key="1">
    <source>
        <dbReference type="ARBA" id="ARBA00023286"/>
    </source>
</evidence>
<dbReference type="PANTHER" id="PTHR45651">
    <property type="entry name" value="CYCLIC NUCLEOTIDE-GATED ION CHANNEL 15-RELATED-RELATED"/>
    <property type="match status" value="1"/>
</dbReference>
<keyword evidence="2" id="KW-0407">Ion channel</keyword>
<name>A0A6A1UXF1_9ROSI</name>
<evidence type="ECO:0000256" key="3">
    <source>
        <dbReference type="SAM" id="Phobius"/>
    </source>
</evidence>
<protein>
    <submittedName>
        <fullName evidence="5">Cyclic nucleotide-gated ion channel 1</fullName>
    </submittedName>
</protein>